<gene>
    <name evidence="5" type="primary">LOC104755453</name>
</gene>
<evidence type="ECO:0000256" key="1">
    <source>
        <dbReference type="ARBA" id="ARBA00006010"/>
    </source>
</evidence>
<dbReference type="Proteomes" id="UP000694864">
    <property type="component" value="Chromosome 17"/>
</dbReference>
<sequence length="189" mass="21679">MHHSLVHKYPFTLLLTLHLKTFIHIQTYNYQRFCLQFLSFDFLSTSRRMNTFKISYFIMVLIMVLAIAITLSEPLRVEAKHQDKNGHQEIAATARNKGRKRIGAAMTCDKSSKVCRLKGSPGRDCCRKRCVDLRTNKLNCGRCGKSCQYSEVCCNGYCVNPMFDKRHCGGCFKKCKKGRSCAYGMCNYA</sequence>
<evidence type="ECO:0000256" key="2">
    <source>
        <dbReference type="ARBA" id="ARBA00022729"/>
    </source>
</evidence>
<name>A0ABM0WTZ9_CAMSA</name>
<evidence type="ECO:0000313" key="4">
    <source>
        <dbReference type="Proteomes" id="UP000694864"/>
    </source>
</evidence>
<feature type="transmembrane region" description="Helical" evidence="3">
    <location>
        <begin position="54"/>
        <end position="72"/>
    </location>
</feature>
<accession>A0ABM0WTZ9</accession>
<keyword evidence="2" id="KW-0732">Signal</keyword>
<keyword evidence="4" id="KW-1185">Reference proteome</keyword>
<protein>
    <submittedName>
        <fullName evidence="5">Stigma-specific STIG1-like protein 3</fullName>
    </submittedName>
</protein>
<keyword evidence="3" id="KW-0812">Transmembrane</keyword>
<comment type="similarity">
    <text evidence="1">Belongs to the STIG1 family.</text>
</comment>
<evidence type="ECO:0000313" key="5">
    <source>
        <dbReference type="RefSeq" id="XP_010476140.1"/>
    </source>
</evidence>
<reference evidence="5" key="2">
    <citation type="submission" date="2025-08" db="UniProtKB">
        <authorList>
            <consortium name="RefSeq"/>
        </authorList>
    </citation>
    <scope>IDENTIFICATION</scope>
    <source>
        <tissue evidence="5">Leaf</tissue>
    </source>
</reference>
<evidence type="ECO:0000256" key="3">
    <source>
        <dbReference type="SAM" id="Phobius"/>
    </source>
</evidence>
<dbReference type="GeneID" id="104755453"/>
<dbReference type="Pfam" id="PF04885">
    <property type="entry name" value="Stig1"/>
    <property type="match status" value="1"/>
</dbReference>
<proteinExistence type="inferred from homology"/>
<dbReference type="RefSeq" id="XP_010476140.1">
    <property type="nucleotide sequence ID" value="XM_010477838.2"/>
</dbReference>
<reference evidence="4" key="1">
    <citation type="journal article" date="2014" name="Nat. Commun.">
        <title>The emerging biofuel crop Camelina sativa retains a highly undifferentiated hexaploid genome structure.</title>
        <authorList>
            <person name="Kagale S."/>
            <person name="Koh C."/>
            <person name="Nixon J."/>
            <person name="Bollina V."/>
            <person name="Clarke W.E."/>
            <person name="Tuteja R."/>
            <person name="Spillane C."/>
            <person name="Robinson S.J."/>
            <person name="Links M.G."/>
            <person name="Clarke C."/>
            <person name="Higgins E.E."/>
            <person name="Huebert T."/>
            <person name="Sharpe A.G."/>
            <person name="Parkin I.A."/>
        </authorList>
    </citation>
    <scope>NUCLEOTIDE SEQUENCE [LARGE SCALE GENOMIC DNA]</scope>
    <source>
        <strain evidence="4">cv. DH55</strain>
    </source>
</reference>
<dbReference type="PANTHER" id="PTHR33227">
    <property type="entry name" value="STIGMA-SPECIFIC STIG1-LIKE PROTEIN 3"/>
    <property type="match status" value="1"/>
</dbReference>
<keyword evidence="3" id="KW-0472">Membrane</keyword>
<keyword evidence="3" id="KW-1133">Transmembrane helix</keyword>
<dbReference type="InterPro" id="IPR006969">
    <property type="entry name" value="Stig-like"/>
</dbReference>
<dbReference type="PANTHER" id="PTHR33227:SF21">
    <property type="entry name" value="F12F1.21 PROTEIN"/>
    <property type="match status" value="1"/>
</dbReference>
<organism evidence="4 5">
    <name type="scientific">Camelina sativa</name>
    <name type="common">False flax</name>
    <name type="synonym">Myagrum sativum</name>
    <dbReference type="NCBI Taxonomy" id="90675"/>
    <lineage>
        <taxon>Eukaryota</taxon>
        <taxon>Viridiplantae</taxon>
        <taxon>Streptophyta</taxon>
        <taxon>Embryophyta</taxon>
        <taxon>Tracheophyta</taxon>
        <taxon>Spermatophyta</taxon>
        <taxon>Magnoliopsida</taxon>
        <taxon>eudicotyledons</taxon>
        <taxon>Gunneridae</taxon>
        <taxon>Pentapetalae</taxon>
        <taxon>rosids</taxon>
        <taxon>malvids</taxon>
        <taxon>Brassicales</taxon>
        <taxon>Brassicaceae</taxon>
        <taxon>Camelineae</taxon>
        <taxon>Camelina</taxon>
    </lineage>
</organism>